<dbReference type="Gene3D" id="3.30.40.10">
    <property type="entry name" value="Zinc/RING finger domain, C3HC4 (zinc finger)"/>
    <property type="match status" value="1"/>
</dbReference>
<gene>
    <name evidence="1" type="ORF">RHGRI_007077</name>
</gene>
<dbReference type="PANTHER" id="PTHR47035">
    <property type="entry name" value="OS11G0150450 PROTEIN"/>
    <property type="match status" value="1"/>
</dbReference>
<dbReference type="InterPro" id="IPR053070">
    <property type="entry name" value="RING-type_E3_ubiquitin-ligase"/>
</dbReference>
<dbReference type="SUPFAM" id="SSF57850">
    <property type="entry name" value="RING/U-box"/>
    <property type="match status" value="1"/>
</dbReference>
<dbReference type="InterPro" id="IPR013083">
    <property type="entry name" value="Znf_RING/FYVE/PHD"/>
</dbReference>
<dbReference type="EMBL" id="JACTNZ010000003">
    <property type="protein sequence ID" value="KAG5556686.1"/>
    <property type="molecule type" value="Genomic_DNA"/>
</dbReference>
<comment type="caution">
    <text evidence="1">The sequence shown here is derived from an EMBL/GenBank/DDBJ whole genome shotgun (WGS) entry which is preliminary data.</text>
</comment>
<keyword evidence="2" id="KW-1185">Reference proteome</keyword>
<dbReference type="Proteomes" id="UP000823749">
    <property type="component" value="Chromosome 3"/>
</dbReference>
<evidence type="ECO:0000313" key="1">
    <source>
        <dbReference type="EMBL" id="KAG5556686.1"/>
    </source>
</evidence>
<organism evidence="1 2">
    <name type="scientific">Rhododendron griersonianum</name>
    <dbReference type="NCBI Taxonomy" id="479676"/>
    <lineage>
        <taxon>Eukaryota</taxon>
        <taxon>Viridiplantae</taxon>
        <taxon>Streptophyta</taxon>
        <taxon>Embryophyta</taxon>
        <taxon>Tracheophyta</taxon>
        <taxon>Spermatophyta</taxon>
        <taxon>Magnoliopsida</taxon>
        <taxon>eudicotyledons</taxon>
        <taxon>Gunneridae</taxon>
        <taxon>Pentapetalae</taxon>
        <taxon>asterids</taxon>
        <taxon>Ericales</taxon>
        <taxon>Ericaceae</taxon>
        <taxon>Ericoideae</taxon>
        <taxon>Rhodoreae</taxon>
        <taxon>Rhododendron</taxon>
    </lineage>
</organism>
<sequence>MLKFHHSFHLSCINVWLRKQSTCPICWLPSQETLGIKHIGDFDGAFSTMDTKRC</sequence>
<dbReference type="PANTHER" id="PTHR47035:SF4">
    <property type="entry name" value="OS02G0676500 PROTEIN"/>
    <property type="match status" value="1"/>
</dbReference>
<evidence type="ECO:0000313" key="2">
    <source>
        <dbReference type="Proteomes" id="UP000823749"/>
    </source>
</evidence>
<reference evidence="1" key="1">
    <citation type="submission" date="2020-08" db="EMBL/GenBank/DDBJ databases">
        <title>Plant Genome Project.</title>
        <authorList>
            <person name="Zhang R.-G."/>
        </authorList>
    </citation>
    <scope>NUCLEOTIDE SEQUENCE</scope>
    <source>
        <strain evidence="1">WSP0</strain>
        <tissue evidence="1">Leaf</tissue>
    </source>
</reference>
<proteinExistence type="predicted"/>
<evidence type="ECO:0008006" key="3">
    <source>
        <dbReference type="Google" id="ProtNLM"/>
    </source>
</evidence>
<protein>
    <recommendedName>
        <fullName evidence="3">RING-type domain-containing protein</fullName>
    </recommendedName>
</protein>
<name>A0AAV6KVS5_9ERIC</name>
<dbReference type="AlphaFoldDB" id="A0AAV6KVS5"/>
<accession>A0AAV6KVS5</accession>